<dbReference type="Gene3D" id="3.40.50.720">
    <property type="entry name" value="NAD(P)-binding Rossmann-like Domain"/>
    <property type="match status" value="1"/>
</dbReference>
<reference evidence="2 3" key="1">
    <citation type="submission" date="2018-12" db="EMBL/GenBank/DDBJ databases">
        <title>Glycomyces sp. YIM 121974 draft genome.</title>
        <authorList>
            <person name="Li Q."/>
        </authorList>
    </citation>
    <scope>NUCLEOTIDE SEQUENCE [LARGE SCALE GENOMIC DNA]</scope>
    <source>
        <strain evidence="2 3">YIM 121974</strain>
    </source>
</reference>
<dbReference type="Pfam" id="PF13460">
    <property type="entry name" value="NAD_binding_10"/>
    <property type="match status" value="1"/>
</dbReference>
<comment type="caution">
    <text evidence="2">The sequence shown here is derived from an EMBL/GenBank/DDBJ whole genome shotgun (WGS) entry which is preliminary data.</text>
</comment>
<dbReference type="SUPFAM" id="SSF51735">
    <property type="entry name" value="NAD(P)-binding Rossmann-fold domains"/>
    <property type="match status" value="1"/>
</dbReference>
<name>A0A426V353_9ACTN</name>
<dbReference type="InterPro" id="IPR051604">
    <property type="entry name" value="Ergot_Alk_Oxidoreductase"/>
</dbReference>
<organism evidence="2 3">
    <name type="scientific">Glycomyces terrestris</name>
    <dbReference type="NCBI Taxonomy" id="2493553"/>
    <lineage>
        <taxon>Bacteria</taxon>
        <taxon>Bacillati</taxon>
        <taxon>Actinomycetota</taxon>
        <taxon>Actinomycetes</taxon>
        <taxon>Glycomycetales</taxon>
        <taxon>Glycomycetaceae</taxon>
        <taxon>Glycomyces</taxon>
    </lineage>
</organism>
<dbReference type="PANTHER" id="PTHR43162">
    <property type="match status" value="1"/>
</dbReference>
<dbReference type="OrthoDB" id="3207931at2"/>
<proteinExistence type="predicted"/>
<feature type="domain" description="NAD(P)-binding" evidence="1">
    <location>
        <begin position="6"/>
        <end position="136"/>
    </location>
</feature>
<dbReference type="EMBL" id="RSEB01000001">
    <property type="protein sequence ID" value="RRS01271.1"/>
    <property type="molecule type" value="Genomic_DNA"/>
</dbReference>
<keyword evidence="3" id="KW-1185">Reference proteome</keyword>
<protein>
    <submittedName>
        <fullName evidence="2">Nucleoside-diphosphate sugar epimerase</fullName>
    </submittedName>
</protein>
<gene>
    <name evidence="2" type="ORF">EIW28_00350</name>
</gene>
<dbReference type="PANTHER" id="PTHR43162:SF1">
    <property type="entry name" value="PRESTALK A DIFFERENTIATION PROTEIN A"/>
    <property type="match status" value="1"/>
</dbReference>
<dbReference type="InterPro" id="IPR036291">
    <property type="entry name" value="NAD(P)-bd_dom_sf"/>
</dbReference>
<sequence length="276" mass="29783">MYLISGATGNIGREVVQALVERGLPVRALVRDAGRAALPAGVEPAVADLDRPESLDPWLDGVEAAFVLPGFADMPAVCGRLRDAGVKRIVQLSGSSPETGNADNAITAMMVRSEEAARESGLQWTVLRPSGFMSNTLRWLPQLRAGDVVRAPWGDIPVACIDPFDIAAVAVAALTGDGHHGAVYRLSGPRAMLPAEQLEILGRVLDRPLRFESLTIEETRAELEATMPQAYVDAFFDFYVEGSLDESPVYPTVEQVTGRPPRTFEQWAEANAAAFR</sequence>
<evidence type="ECO:0000259" key="1">
    <source>
        <dbReference type="Pfam" id="PF13460"/>
    </source>
</evidence>
<dbReference type="RefSeq" id="WP_125245749.1">
    <property type="nucleotide sequence ID" value="NZ_RSEB01000001.1"/>
</dbReference>
<dbReference type="AlphaFoldDB" id="A0A426V353"/>
<dbReference type="Proteomes" id="UP000277256">
    <property type="component" value="Unassembled WGS sequence"/>
</dbReference>
<evidence type="ECO:0000313" key="2">
    <source>
        <dbReference type="EMBL" id="RRS01271.1"/>
    </source>
</evidence>
<accession>A0A426V353</accession>
<evidence type="ECO:0000313" key="3">
    <source>
        <dbReference type="Proteomes" id="UP000277256"/>
    </source>
</evidence>
<dbReference type="Gene3D" id="3.90.25.10">
    <property type="entry name" value="UDP-galactose 4-epimerase, domain 1"/>
    <property type="match status" value="1"/>
</dbReference>
<dbReference type="InterPro" id="IPR016040">
    <property type="entry name" value="NAD(P)-bd_dom"/>
</dbReference>